<dbReference type="OrthoDB" id="7844015at2"/>
<organism evidence="2 3">
    <name type="scientific">Candidatus Rhodobacter oscarellae</name>
    <dbReference type="NCBI Taxonomy" id="1675527"/>
    <lineage>
        <taxon>Bacteria</taxon>
        <taxon>Pseudomonadati</taxon>
        <taxon>Pseudomonadota</taxon>
        <taxon>Alphaproteobacteria</taxon>
        <taxon>Rhodobacterales</taxon>
        <taxon>Rhodobacter group</taxon>
        <taxon>Rhodobacter</taxon>
    </lineage>
</organism>
<dbReference type="AlphaFoldDB" id="A0A0J9E662"/>
<sequence length="196" mass="20432">MRAILTLIFCAACGAALPVLAGPDRFDLKVAGLRIGVVQMEATESATRYGVQANIRSTGLAAAIRHFSYSGAAAGLVRDGRLVPERYQETADTGRRSSSALMTYRGGVPTVLEYSSPRAAAPDAPDPATQGGTLDPLSAVYALLRDVPATQACTLNVTIFDAGAAAASGWPPRARRTACRSAAAPMSGWRASPPRR</sequence>
<dbReference type="RefSeq" id="WP_049643777.1">
    <property type="nucleotide sequence ID" value="NZ_LFTY01000002.1"/>
</dbReference>
<feature type="chain" id="PRO_5005318012" evidence="1">
    <location>
        <begin position="22"/>
        <end position="196"/>
    </location>
</feature>
<dbReference type="PATRIC" id="fig|1675527.3.peg.3250"/>
<reference evidence="2 3" key="1">
    <citation type="submission" date="2015-06" db="EMBL/GenBank/DDBJ databases">
        <title>Draft genome sequence of an Alphaproteobacteria species associated to the Mediterranean sponge Oscarella lobularis.</title>
        <authorList>
            <person name="Jourda C."/>
            <person name="Santini S."/>
            <person name="Claverie J.-M."/>
        </authorList>
    </citation>
    <scope>NUCLEOTIDE SEQUENCE [LARGE SCALE GENOMIC DNA]</scope>
    <source>
        <strain evidence="2">IGS</strain>
    </source>
</reference>
<accession>A0A0J9E662</accession>
<name>A0A0J9E662_9RHOB</name>
<feature type="signal peptide" evidence="1">
    <location>
        <begin position="1"/>
        <end position="21"/>
    </location>
</feature>
<evidence type="ECO:0000313" key="2">
    <source>
        <dbReference type="EMBL" id="KMW58136.1"/>
    </source>
</evidence>
<protein>
    <submittedName>
        <fullName evidence="2">Uncharacterized protein</fullName>
    </submittedName>
</protein>
<dbReference type="InterPro" id="IPR021457">
    <property type="entry name" value="DUF3108"/>
</dbReference>
<gene>
    <name evidence="2" type="ORF">AIOL_003107</name>
</gene>
<evidence type="ECO:0000313" key="3">
    <source>
        <dbReference type="Proteomes" id="UP000037178"/>
    </source>
</evidence>
<comment type="caution">
    <text evidence="2">The sequence shown here is derived from an EMBL/GenBank/DDBJ whole genome shotgun (WGS) entry which is preliminary data.</text>
</comment>
<proteinExistence type="predicted"/>
<dbReference type="EMBL" id="LFTY01000002">
    <property type="protein sequence ID" value="KMW58136.1"/>
    <property type="molecule type" value="Genomic_DNA"/>
</dbReference>
<keyword evidence="1" id="KW-0732">Signal</keyword>
<dbReference type="Pfam" id="PF11306">
    <property type="entry name" value="DUF3108"/>
    <property type="match status" value="1"/>
</dbReference>
<keyword evidence="3" id="KW-1185">Reference proteome</keyword>
<dbReference type="Proteomes" id="UP000037178">
    <property type="component" value="Unassembled WGS sequence"/>
</dbReference>
<evidence type="ECO:0000256" key="1">
    <source>
        <dbReference type="SAM" id="SignalP"/>
    </source>
</evidence>
<dbReference type="STRING" id="1675527.AIOL_003107"/>